<organism evidence="4 5">
    <name type="scientific">Brevundimonas aurantiaca</name>
    <dbReference type="NCBI Taxonomy" id="74316"/>
    <lineage>
        <taxon>Bacteria</taxon>
        <taxon>Pseudomonadati</taxon>
        <taxon>Pseudomonadota</taxon>
        <taxon>Alphaproteobacteria</taxon>
        <taxon>Caulobacterales</taxon>
        <taxon>Caulobacteraceae</taxon>
        <taxon>Brevundimonas</taxon>
    </lineage>
</organism>
<reference evidence="4 5" key="1">
    <citation type="submission" date="2020-08" db="EMBL/GenBank/DDBJ databases">
        <title>Genomic Encyclopedia of Type Strains, Phase IV (KMG-IV): sequencing the most valuable type-strain genomes for metagenomic binning, comparative biology and taxonomic classification.</title>
        <authorList>
            <person name="Goeker M."/>
        </authorList>
    </citation>
    <scope>NUCLEOTIDE SEQUENCE [LARGE SCALE GENOMIC DNA]</scope>
    <source>
        <strain evidence="4 5">DSM 4731</strain>
    </source>
</reference>
<dbReference type="Proteomes" id="UP000527324">
    <property type="component" value="Unassembled WGS sequence"/>
</dbReference>
<comment type="caution">
    <text evidence="4">The sequence shown here is derived from an EMBL/GenBank/DDBJ whole genome shotgun (WGS) entry which is preliminary data.</text>
</comment>
<feature type="domain" description="Toprim" evidence="2">
    <location>
        <begin position="202"/>
        <end position="290"/>
    </location>
</feature>
<dbReference type="CDD" id="cd01029">
    <property type="entry name" value="TOPRIM_primases"/>
    <property type="match status" value="1"/>
</dbReference>
<feature type="region of interest" description="Disordered" evidence="1">
    <location>
        <begin position="281"/>
        <end position="309"/>
    </location>
</feature>
<dbReference type="RefSeq" id="WP_183217205.1">
    <property type="nucleotide sequence ID" value="NZ_JACHOQ010000005.1"/>
</dbReference>
<protein>
    <recommendedName>
        <fullName evidence="6">Toprim domain-containing protein</fullName>
    </recommendedName>
</protein>
<feature type="domain" description="DUF7146" evidence="3">
    <location>
        <begin position="89"/>
        <end position="196"/>
    </location>
</feature>
<dbReference type="InterPro" id="IPR006171">
    <property type="entry name" value="TOPRIM_dom"/>
</dbReference>
<accession>A0A7W9F908</accession>
<feature type="compositionally biased region" description="Basic and acidic residues" evidence="1">
    <location>
        <begin position="295"/>
        <end position="309"/>
    </location>
</feature>
<proteinExistence type="predicted"/>
<evidence type="ECO:0008006" key="6">
    <source>
        <dbReference type="Google" id="ProtNLM"/>
    </source>
</evidence>
<dbReference type="Pfam" id="PF23639">
    <property type="entry name" value="DUF7146"/>
    <property type="match status" value="1"/>
</dbReference>
<keyword evidence="5" id="KW-1185">Reference proteome</keyword>
<evidence type="ECO:0000313" key="5">
    <source>
        <dbReference type="Proteomes" id="UP000527324"/>
    </source>
</evidence>
<evidence type="ECO:0000256" key="1">
    <source>
        <dbReference type="SAM" id="MobiDB-lite"/>
    </source>
</evidence>
<dbReference type="EMBL" id="JACHOQ010000005">
    <property type="protein sequence ID" value="MBB5740666.1"/>
    <property type="molecule type" value="Genomic_DNA"/>
</dbReference>
<dbReference type="AlphaFoldDB" id="A0A7W9F908"/>
<evidence type="ECO:0000259" key="2">
    <source>
        <dbReference type="Pfam" id="PF13362"/>
    </source>
</evidence>
<dbReference type="InterPro" id="IPR055570">
    <property type="entry name" value="DUF7146"/>
</dbReference>
<dbReference type="Pfam" id="PF13362">
    <property type="entry name" value="Toprim_3"/>
    <property type="match status" value="1"/>
</dbReference>
<evidence type="ECO:0000313" key="4">
    <source>
        <dbReference type="EMBL" id="MBB5740666.1"/>
    </source>
</evidence>
<sequence length="309" mass="32401">MSLRAIVSALGGDLYQNGARANVPAPGHSAADRSISLVLSDGRVVAHGFGAADWRAALDDLTQRGLIDEQRRPRGGGCAASVPHIDLRRRIEAAECLWEGGQAATPAGRAALHLRLRGVPWRDDLTDLRDHPSAPLAVYAMGRRTRGAMLAKISDVTGALTGVEITYLDPNGCQAVGIAAPRKTIGAVPAGSAVRLMAASSRMVVGEGVITTLSAIRRFGRPGWALLSAGNLSRWSPPPGVRDVLIAADNGVAGERAAIRLRARLLSLELDAMIARPPSTFGDWNEADQASAKALEAEEGRGGAPDRRG</sequence>
<dbReference type="InterPro" id="IPR034154">
    <property type="entry name" value="TOPRIM_DnaG/twinkle"/>
</dbReference>
<name>A0A7W9F908_9CAUL</name>
<evidence type="ECO:0000259" key="3">
    <source>
        <dbReference type="Pfam" id="PF23639"/>
    </source>
</evidence>
<gene>
    <name evidence="4" type="ORF">GGQ93_002385</name>
</gene>